<dbReference type="EMBL" id="FPHZ01000137">
    <property type="protein sequence ID" value="SFV88304.1"/>
    <property type="molecule type" value="Genomic_DNA"/>
</dbReference>
<dbReference type="AlphaFoldDB" id="A0A1W1E2V9"/>
<sequence length="161" mass="18502">MNIKKYENKVIECLNAQQDDIILNSDINHAGILIKQIFLNAVHTVNLLSNKLDAQLYERVEIINAIRSFLNRGGKLNVAIEGDIDKKSTNMQKLLAEYKIQPTVVPDWLKKQYEYNFLTMDDTGYRFEGSRGEHKASVNFGDKNQTEKLNAIFNKIVELVK</sequence>
<organism evidence="1">
    <name type="scientific">hydrothermal vent metagenome</name>
    <dbReference type="NCBI Taxonomy" id="652676"/>
    <lineage>
        <taxon>unclassified sequences</taxon>
        <taxon>metagenomes</taxon>
        <taxon>ecological metagenomes</taxon>
    </lineage>
</organism>
<evidence type="ECO:0000313" key="1">
    <source>
        <dbReference type="EMBL" id="SFV88304.1"/>
    </source>
</evidence>
<reference evidence="1" key="1">
    <citation type="submission" date="2016-10" db="EMBL/GenBank/DDBJ databases">
        <authorList>
            <person name="de Groot N.N."/>
        </authorList>
    </citation>
    <scope>NUCLEOTIDE SEQUENCE</scope>
</reference>
<protein>
    <submittedName>
        <fullName evidence="1">Uncharacterized protein</fullName>
    </submittedName>
</protein>
<proteinExistence type="predicted"/>
<gene>
    <name evidence="1" type="ORF">MNB_SUP05-SYMBIONT-5-622</name>
</gene>
<accession>A0A1W1E2V9</accession>
<name>A0A1W1E2V9_9ZZZZ</name>